<dbReference type="Pfam" id="PF04677">
    <property type="entry name" value="CwfJ_C_1"/>
    <property type="match status" value="1"/>
</dbReference>
<evidence type="ECO:0000313" key="7">
    <source>
        <dbReference type="Proteomes" id="UP000597762"/>
    </source>
</evidence>
<dbReference type="OrthoDB" id="2113965at2759"/>
<dbReference type="GO" id="GO:0000398">
    <property type="term" value="P:mRNA splicing, via spliceosome"/>
    <property type="evidence" value="ECO:0007669"/>
    <property type="project" value="TreeGrafter"/>
</dbReference>
<evidence type="ECO:0000259" key="4">
    <source>
        <dbReference type="Pfam" id="PF04676"/>
    </source>
</evidence>
<dbReference type="Proteomes" id="UP000597762">
    <property type="component" value="Unassembled WGS sequence"/>
</dbReference>
<evidence type="ECO:0000256" key="2">
    <source>
        <dbReference type="SAM" id="Coils"/>
    </source>
</evidence>
<organism evidence="6 7">
    <name type="scientific">Acanthosepion pharaonis</name>
    <name type="common">Pharaoh cuttlefish</name>
    <name type="synonym">Sepia pharaonis</name>
    <dbReference type="NCBI Taxonomy" id="158019"/>
    <lineage>
        <taxon>Eukaryota</taxon>
        <taxon>Metazoa</taxon>
        <taxon>Spiralia</taxon>
        <taxon>Lophotrochozoa</taxon>
        <taxon>Mollusca</taxon>
        <taxon>Cephalopoda</taxon>
        <taxon>Coleoidea</taxon>
        <taxon>Decapodiformes</taxon>
        <taxon>Sepiida</taxon>
        <taxon>Sepiina</taxon>
        <taxon>Sepiidae</taxon>
        <taxon>Acanthosepion</taxon>
    </lineage>
</organism>
<feature type="compositionally biased region" description="Basic and acidic residues" evidence="3">
    <location>
        <begin position="299"/>
        <end position="320"/>
    </location>
</feature>
<sequence>MEPIVFKSSRIIAAEREQLKEARKNIIEKAKSDFQKVEKRKEESKKRGYDDWMLPSVLETIDKQSSHKSKSKKSKKEKKKHKKSKKKKKHLSSDSDSDDTNEEELTWVEKDIVKKAEEAVPLSKPVLQRDDWMGFGFDALPTVSRQEIKDSKKKSKDEEKKLFEQPGQHHRELNPYWKDGGVGLPQEEKKEKESSSLPHISWLRRAYRRCEEEVKETGRTMEEVAAERWGSLKKLQSLIKKAEKIENEKRGQSYDRDSSTYHPTKSWRQSSSDFRYSEDRNRRSKYFLDPSKSYQTKSDYQRMFKRPSDSPPPVERRTDDSNVLPSESRHSHSRSNYDTGQRDNSGLNRDKYGRHSNRESGRAYVPTWKKKTASSEEQAEKLRVAHSMDEEKNWKNTTKKTSDSNSSSSSSESDSPEIREEEEEEEERPPSPVILTEDQMNDLSAKILRAELMGDDELVESLQNKMKAAQKAKADSSTAKIKQASKDQQEVLLTHIDRNGMAWPLLDKEERMPQGKQRKKNIKTHGNTGERLQYFDDDDKYDLKKLVQREKMSSAEDQNSMFSRLAGSSVEKTDEDYQVDDIFVSRAAKKDSEAKTFDLQKARAIFEHKKMSSAIENCKLCFEKVAKHLLVSIGQKSYICLPDGPSLTEGHCLIIPIQHITSSTAMDEDVWQEIQNFKKALVKMFSDLGKDTIFMETSMHLKKFPHACIDCVPLERDDGMMAPMYFKKAILESESEWCMNKKLVDISKKDIRKSIPKGFPYFSVNFGLDGGFAHAIEDEKKFSFYFGKEIIGGLIDADHSLFRRPQKEQFEVQRQKVLKFAKMWKSYDFTQNE</sequence>
<feature type="region of interest" description="Disordered" evidence="3">
    <location>
        <begin position="243"/>
        <end position="439"/>
    </location>
</feature>
<dbReference type="PANTHER" id="PTHR12072:SF5">
    <property type="entry name" value="CWF19-LIKE PROTEIN 2"/>
    <property type="match status" value="1"/>
</dbReference>
<evidence type="ECO:0000313" key="6">
    <source>
        <dbReference type="EMBL" id="CAE1151770.1"/>
    </source>
</evidence>
<comment type="similarity">
    <text evidence="1">Belongs to the CWF19 family.</text>
</comment>
<evidence type="ECO:0000256" key="1">
    <source>
        <dbReference type="ARBA" id="ARBA00006795"/>
    </source>
</evidence>
<name>A0A812AQD6_ACAPH</name>
<dbReference type="Gene3D" id="3.30.428.10">
    <property type="entry name" value="HIT-like"/>
    <property type="match status" value="1"/>
</dbReference>
<dbReference type="SUPFAM" id="SSF54197">
    <property type="entry name" value="HIT-like"/>
    <property type="match status" value="1"/>
</dbReference>
<gene>
    <name evidence="6" type="ORF">SPHA_3221</name>
</gene>
<feature type="compositionally biased region" description="Basic and acidic residues" evidence="3">
    <location>
        <begin position="243"/>
        <end position="259"/>
    </location>
</feature>
<feature type="compositionally biased region" description="Polar residues" evidence="3">
    <location>
        <begin position="334"/>
        <end position="347"/>
    </location>
</feature>
<dbReference type="InterPro" id="IPR040194">
    <property type="entry name" value="Cwf19-like"/>
</dbReference>
<feature type="region of interest" description="Disordered" evidence="3">
    <location>
        <begin position="60"/>
        <end position="104"/>
    </location>
</feature>
<dbReference type="PANTHER" id="PTHR12072">
    <property type="entry name" value="CWF19, CELL CYCLE CONTROL PROTEIN"/>
    <property type="match status" value="1"/>
</dbReference>
<feature type="compositionally biased region" description="Acidic residues" evidence="3">
    <location>
        <begin position="95"/>
        <end position="104"/>
    </location>
</feature>
<accession>A0A812AQD6</accession>
<dbReference type="GO" id="GO:0071014">
    <property type="term" value="C:post-mRNA release spliceosomal complex"/>
    <property type="evidence" value="ECO:0007669"/>
    <property type="project" value="TreeGrafter"/>
</dbReference>
<evidence type="ECO:0000259" key="5">
    <source>
        <dbReference type="Pfam" id="PF04677"/>
    </source>
</evidence>
<feature type="compositionally biased region" description="Basic residues" evidence="3">
    <location>
        <begin position="66"/>
        <end position="90"/>
    </location>
</feature>
<keyword evidence="2" id="KW-0175">Coiled coil</keyword>
<dbReference type="InterPro" id="IPR006768">
    <property type="entry name" value="Cwf19-like_C_dom-1"/>
</dbReference>
<dbReference type="Pfam" id="PF04676">
    <property type="entry name" value="CwfJ_C_2"/>
    <property type="match status" value="1"/>
</dbReference>
<feature type="compositionally biased region" description="Basic and acidic residues" evidence="3">
    <location>
        <begin position="378"/>
        <end position="394"/>
    </location>
</feature>
<protein>
    <submittedName>
        <fullName evidence="6">CWF19-like protein 2</fullName>
    </submittedName>
</protein>
<dbReference type="EMBL" id="CAHIKZ030000094">
    <property type="protein sequence ID" value="CAE1151770.1"/>
    <property type="molecule type" value="Genomic_DNA"/>
</dbReference>
<feature type="coiled-coil region" evidence="2">
    <location>
        <begin position="12"/>
        <end position="47"/>
    </location>
</feature>
<dbReference type="InterPro" id="IPR036265">
    <property type="entry name" value="HIT-like_sf"/>
</dbReference>
<reference evidence="6" key="1">
    <citation type="submission" date="2021-01" db="EMBL/GenBank/DDBJ databases">
        <authorList>
            <person name="Li R."/>
            <person name="Bekaert M."/>
        </authorList>
    </citation>
    <scope>NUCLEOTIDE SEQUENCE</scope>
    <source>
        <strain evidence="6">Farmed</strain>
    </source>
</reference>
<feature type="compositionally biased region" description="Low complexity" evidence="3">
    <location>
        <begin position="403"/>
        <end position="413"/>
    </location>
</feature>
<feature type="domain" description="Cwf19-like C-terminal" evidence="5">
    <location>
        <begin position="607"/>
        <end position="727"/>
    </location>
</feature>
<proteinExistence type="inferred from homology"/>
<feature type="compositionally biased region" description="Basic and acidic residues" evidence="3">
    <location>
        <begin position="146"/>
        <end position="173"/>
    </location>
</feature>
<comment type="caution">
    <text evidence="6">The sequence shown here is derived from an EMBL/GenBank/DDBJ whole genome shotgun (WGS) entry which is preliminary data.</text>
</comment>
<feature type="compositionally biased region" description="Polar residues" evidence="3">
    <location>
        <begin position="260"/>
        <end position="274"/>
    </location>
</feature>
<dbReference type="AlphaFoldDB" id="A0A812AQD6"/>
<keyword evidence="7" id="KW-1185">Reference proteome</keyword>
<dbReference type="InterPro" id="IPR006767">
    <property type="entry name" value="Cwf19-like_C_dom-2"/>
</dbReference>
<feature type="region of interest" description="Disordered" evidence="3">
    <location>
        <begin position="143"/>
        <end position="196"/>
    </location>
</feature>
<feature type="domain" description="Cwf19-like protein C-terminal" evidence="4">
    <location>
        <begin position="736"/>
        <end position="830"/>
    </location>
</feature>
<feature type="compositionally biased region" description="Basic and acidic residues" evidence="3">
    <location>
        <begin position="348"/>
        <end position="361"/>
    </location>
</feature>
<evidence type="ECO:0000256" key="3">
    <source>
        <dbReference type="SAM" id="MobiDB-lite"/>
    </source>
</evidence>